<dbReference type="PANTHER" id="PTHR43405:SF1">
    <property type="entry name" value="GLYCOSYL HYDROLASE DIGH"/>
    <property type="match status" value="1"/>
</dbReference>
<keyword evidence="3" id="KW-0449">Lipoprotein</keyword>
<evidence type="ECO:0000313" key="3">
    <source>
        <dbReference type="EMBL" id="TWI91709.1"/>
    </source>
</evidence>
<dbReference type="SUPFAM" id="SSF51445">
    <property type="entry name" value="(Trans)glycosidases"/>
    <property type="match status" value="1"/>
</dbReference>
<dbReference type="Gene3D" id="3.20.20.80">
    <property type="entry name" value="Glycosidases"/>
    <property type="match status" value="1"/>
</dbReference>
<gene>
    <name evidence="3" type="ORF">LX66_1085</name>
</gene>
<name>A0A562TDW5_CHIJA</name>
<keyword evidence="4" id="KW-1185">Reference proteome</keyword>
<comment type="caution">
    <text evidence="3">The sequence shown here is derived from an EMBL/GenBank/DDBJ whole genome shotgun (WGS) entry which is preliminary data.</text>
</comment>
<reference evidence="3 4" key="1">
    <citation type="journal article" date="2013" name="Stand. Genomic Sci.">
        <title>Genomic Encyclopedia of Type Strains, Phase I: The one thousand microbial genomes (KMG-I) project.</title>
        <authorList>
            <person name="Kyrpides N.C."/>
            <person name="Woyke T."/>
            <person name="Eisen J.A."/>
            <person name="Garrity G."/>
            <person name="Lilburn T.G."/>
            <person name="Beck B.J."/>
            <person name="Whitman W.B."/>
            <person name="Hugenholtz P."/>
            <person name="Klenk H.P."/>
        </authorList>
    </citation>
    <scope>NUCLEOTIDE SEQUENCE [LARGE SCALE GENOMIC DNA]</scope>
    <source>
        <strain evidence="3 4">DSM 13484</strain>
    </source>
</reference>
<dbReference type="Pfam" id="PF02638">
    <property type="entry name" value="GHL10"/>
    <property type="match status" value="1"/>
</dbReference>
<dbReference type="InterPro" id="IPR003790">
    <property type="entry name" value="GHL10"/>
</dbReference>
<dbReference type="PANTHER" id="PTHR43405">
    <property type="entry name" value="GLYCOSYL HYDROLASE DIGH"/>
    <property type="match status" value="1"/>
</dbReference>
<feature type="domain" description="Glycosyl hydrolase-like 10" evidence="2">
    <location>
        <begin position="29"/>
        <end position="340"/>
    </location>
</feature>
<dbReference type="EMBL" id="VLLG01000002">
    <property type="protein sequence ID" value="TWI91709.1"/>
    <property type="molecule type" value="Genomic_DNA"/>
</dbReference>
<protein>
    <submittedName>
        <fullName evidence="3">Uncharacterized lipoprotein YddW (UPF0748 family)</fullName>
    </submittedName>
</protein>
<evidence type="ECO:0000259" key="2">
    <source>
        <dbReference type="Pfam" id="PF02638"/>
    </source>
</evidence>
<dbReference type="InterPro" id="IPR017853">
    <property type="entry name" value="GH"/>
</dbReference>
<dbReference type="Proteomes" id="UP000316778">
    <property type="component" value="Unassembled WGS sequence"/>
</dbReference>
<accession>A0A562TDW5</accession>
<organism evidence="3 4">
    <name type="scientific">Chitinophaga japonensis</name>
    <name type="common">Flexibacter japonensis</name>
    <dbReference type="NCBI Taxonomy" id="104662"/>
    <lineage>
        <taxon>Bacteria</taxon>
        <taxon>Pseudomonadati</taxon>
        <taxon>Bacteroidota</taxon>
        <taxon>Chitinophagia</taxon>
        <taxon>Chitinophagales</taxon>
        <taxon>Chitinophagaceae</taxon>
        <taxon>Chitinophaga</taxon>
    </lineage>
</organism>
<proteinExistence type="predicted"/>
<dbReference type="AlphaFoldDB" id="A0A562TDW5"/>
<sequence length="514" mass="60291">MIMKHLVAGLLLWWGITSSVYAQLPPKRELRAVWIATVENIDWPSRRGLSTEQQKQEFINILDQQQRNGMNAVVVQVRPVADAFYASAFEPWSEYLTGAQGQAPNPYYDPLAFMIEETHKRGMEFHAWFNPYRAMFNVRRSSITPDHITRLKPQWFVTYGDTKYFDPGLPEVRQYVLQIVTDVVKRYDIDAVHFDDYFYPYRIPGKEFPDYSSYRRYGNNMMRDDWRRQNVDTIIQMIGRAIKTAKPWVKFGISPFGVWRNHDKDPEGSYTHGGQTNYDDLFADVLKWLRNGWIDYVAPQLYWESGHRLVAYEVLLDWWAKHGYGRHVYIGHGAYRINSSAAWRNPAELPQQVSEARTLNTVQGSIFYSAKSFNGNPRGIEDSLRNHFYRYPALRPLMPWLEGQQAPKSPYFIDAFERPQGLELYWADDDTSHRTRQYVLYRFDSSEVINLKDPTKILSILPQMPDPHYTDAAYVKGRHYVYVVTALDRLQNESLASDPLRMEIVNGRTRFLFP</sequence>
<keyword evidence="1" id="KW-0732">Signal</keyword>
<evidence type="ECO:0000313" key="4">
    <source>
        <dbReference type="Proteomes" id="UP000316778"/>
    </source>
</evidence>
<dbReference type="InterPro" id="IPR052177">
    <property type="entry name" value="Divisome_Glycosyl_Hydrolase"/>
</dbReference>
<evidence type="ECO:0000256" key="1">
    <source>
        <dbReference type="ARBA" id="ARBA00022729"/>
    </source>
</evidence>